<evidence type="ECO:0000313" key="14">
    <source>
        <dbReference type="EMBL" id="MFC3614317.1"/>
    </source>
</evidence>
<evidence type="ECO:0000256" key="7">
    <source>
        <dbReference type="ARBA" id="ARBA00023191"/>
    </source>
</evidence>
<comment type="catalytic activity">
    <reaction evidence="11">
        <text>apo-[peptidyl-carrier protein] + CoA = holo-[peptidyl-carrier protein] + adenosine 3',5'-bisphosphate + H(+)</text>
        <dbReference type="Rhea" id="RHEA:46228"/>
        <dbReference type="Rhea" id="RHEA-COMP:11479"/>
        <dbReference type="Rhea" id="RHEA-COMP:11480"/>
        <dbReference type="ChEBI" id="CHEBI:15378"/>
        <dbReference type="ChEBI" id="CHEBI:29999"/>
        <dbReference type="ChEBI" id="CHEBI:57287"/>
        <dbReference type="ChEBI" id="CHEBI:58343"/>
        <dbReference type="ChEBI" id="CHEBI:64479"/>
    </reaction>
</comment>
<evidence type="ECO:0000256" key="6">
    <source>
        <dbReference type="ARBA" id="ARBA00022679"/>
    </source>
</evidence>
<dbReference type="PANTHER" id="PTHR38096">
    <property type="entry name" value="ENTEROBACTIN SYNTHASE COMPONENT D"/>
    <property type="match status" value="1"/>
</dbReference>
<evidence type="ECO:0000256" key="9">
    <source>
        <dbReference type="ARBA" id="ARBA00031996"/>
    </source>
</evidence>
<keyword evidence="7" id="KW-0259">Enterobactin biosynthesis</keyword>
<evidence type="ECO:0000313" key="15">
    <source>
        <dbReference type="Proteomes" id="UP001595629"/>
    </source>
</evidence>
<dbReference type="Gene3D" id="3.90.470.20">
    <property type="entry name" value="4'-phosphopantetheinyl transferase domain"/>
    <property type="match status" value="1"/>
</dbReference>
<feature type="domain" description="4'-phosphopantetheinyl transferase" evidence="12">
    <location>
        <begin position="112"/>
        <end position="191"/>
    </location>
</feature>
<evidence type="ECO:0000256" key="3">
    <source>
        <dbReference type="ARBA" id="ARBA00008342"/>
    </source>
</evidence>
<sequence>MNGAEAELALMLAAPLFDSRIALASTDPRRAYDVYPEEIAALGGAVDKRRREFAAGRMAARLALRDLGAPAMAVPVGDDRAPIWPPGLVGSITHTDVACLAVAAWEGEVAMLGLDLEPDQPLDEDLVREICTETERDWLAEQTQPGLAAKVIFSAKEAVYKAQYTRSRTLFGFDTLHVMPDLAGGAFAAEFRRDVPGFASGRRIDGKLVIGHGFILTAVAEPA</sequence>
<organism evidence="14 15">
    <name type="scientific">Lutimaribacter marinistellae</name>
    <dbReference type="NCBI Taxonomy" id="1820329"/>
    <lineage>
        <taxon>Bacteria</taxon>
        <taxon>Pseudomonadati</taxon>
        <taxon>Pseudomonadota</taxon>
        <taxon>Alphaproteobacteria</taxon>
        <taxon>Rhodobacterales</taxon>
        <taxon>Roseobacteraceae</taxon>
        <taxon>Lutimaribacter</taxon>
    </lineage>
</organism>
<evidence type="ECO:0000256" key="2">
    <source>
        <dbReference type="ARBA" id="ARBA00004993"/>
    </source>
</evidence>
<evidence type="ECO:0000259" key="13">
    <source>
        <dbReference type="Pfam" id="PF17837"/>
    </source>
</evidence>
<dbReference type="EMBL" id="JBHRXI010000010">
    <property type="protein sequence ID" value="MFC3614317.1"/>
    <property type="molecule type" value="Genomic_DNA"/>
</dbReference>
<keyword evidence="6 14" id="KW-0808">Transferase</keyword>
<dbReference type="SUPFAM" id="SSF56214">
    <property type="entry name" value="4'-phosphopantetheinyl transferase"/>
    <property type="match status" value="1"/>
</dbReference>
<dbReference type="Pfam" id="PF17837">
    <property type="entry name" value="4PPT_N"/>
    <property type="match status" value="1"/>
</dbReference>
<dbReference type="GO" id="GO:0016740">
    <property type="term" value="F:transferase activity"/>
    <property type="evidence" value="ECO:0007669"/>
    <property type="project" value="UniProtKB-KW"/>
</dbReference>
<evidence type="ECO:0000256" key="11">
    <source>
        <dbReference type="ARBA" id="ARBA00049191"/>
    </source>
</evidence>
<comment type="subunit">
    <text evidence="4">EntB, EntD, EntE, and EntF form a multienzyme complex called enterobactin synthase.</text>
</comment>
<dbReference type="InterPro" id="IPR041354">
    <property type="entry name" value="4PPT_N"/>
</dbReference>
<comment type="caution">
    <text evidence="14">The sequence shown here is derived from an EMBL/GenBank/DDBJ whole genome shotgun (WGS) entry which is preliminary data.</text>
</comment>
<dbReference type="InterPro" id="IPR037143">
    <property type="entry name" value="4-PPantetheinyl_Trfase_dom_sf"/>
</dbReference>
<dbReference type="PANTHER" id="PTHR38096:SF1">
    <property type="entry name" value="ENTEROBACTIN SYNTHASE COMPONENT D"/>
    <property type="match status" value="1"/>
</dbReference>
<evidence type="ECO:0000256" key="8">
    <source>
        <dbReference type="ARBA" id="ARBA00029894"/>
    </source>
</evidence>
<comment type="function">
    <text evidence="1">Involved in the biosynthesis of the siderophore enterobactin (enterochelin), which is a macrocyclic trimeric lactone of N-(2,3-dihydroxybenzoyl)-serine. The serine trilactone serves as a scaffolding for the three catechol functionalities that provide hexadentate coordination for the tightly ligated iron(2+) atoms. Plays an essential role in the assembly of the enterobactin by catalyzing the transfer of the 4'-phosphopantetheine (Ppant) moiety from coenzyme A to the apo-domains of both EntB (ArCP domain) and EntF (PCP domain) to yield their holo-forms which make them competent for the activation of 2,3-dihydroxybenzoate (DHB) and L-serine, respectively.</text>
</comment>
<keyword evidence="15" id="KW-1185">Reference proteome</keyword>
<dbReference type="PRINTS" id="PR01399">
    <property type="entry name" value="ENTSNTHTASED"/>
</dbReference>
<dbReference type="InterPro" id="IPR003542">
    <property type="entry name" value="Enbac_synth_compD-like"/>
</dbReference>
<accession>A0ABV7TFC7</accession>
<proteinExistence type="inferred from homology"/>
<dbReference type="RefSeq" id="WP_386735519.1">
    <property type="nucleotide sequence ID" value="NZ_JBHRXI010000010.1"/>
</dbReference>
<comment type="similarity">
    <text evidence="3">Belongs to the P-Pant transferase superfamily. EntD family.</text>
</comment>
<comment type="pathway">
    <text evidence="2">Siderophore biosynthesis; enterobactin biosynthesis.</text>
</comment>
<dbReference type="InterPro" id="IPR008278">
    <property type="entry name" value="4-PPantetheinyl_Trfase_dom"/>
</dbReference>
<protein>
    <recommendedName>
        <fullName evidence="5">Enterobactin synthase component D</fullName>
    </recommendedName>
    <alternativeName>
        <fullName evidence="8">4'-phosphopantetheinyl transferase EntD</fullName>
    </alternativeName>
    <alternativeName>
        <fullName evidence="9">Enterochelin synthase D</fullName>
    </alternativeName>
</protein>
<evidence type="ECO:0000256" key="10">
    <source>
        <dbReference type="ARBA" id="ARBA00049176"/>
    </source>
</evidence>
<comment type="catalytic activity">
    <reaction evidence="10">
        <text>apo-[aryl-carrier protein] + CoA = holo-[aryl-carrier protein] + adenosine 3',5'-bisphosphate + H(+)</text>
        <dbReference type="Rhea" id="RHEA:48404"/>
        <dbReference type="Rhea" id="RHEA-COMP:15903"/>
        <dbReference type="Rhea" id="RHEA-COMP:17557"/>
        <dbReference type="ChEBI" id="CHEBI:15378"/>
        <dbReference type="ChEBI" id="CHEBI:29999"/>
        <dbReference type="ChEBI" id="CHEBI:57287"/>
        <dbReference type="ChEBI" id="CHEBI:58343"/>
        <dbReference type="ChEBI" id="CHEBI:64479"/>
    </reaction>
</comment>
<name>A0ABV7TFC7_9RHOB</name>
<gene>
    <name evidence="14" type="ORF">ACFORG_11140</name>
</gene>
<reference evidence="15" key="1">
    <citation type="journal article" date="2019" name="Int. J. Syst. Evol. Microbiol.">
        <title>The Global Catalogue of Microorganisms (GCM) 10K type strain sequencing project: providing services to taxonomists for standard genome sequencing and annotation.</title>
        <authorList>
            <consortium name="The Broad Institute Genomics Platform"/>
            <consortium name="The Broad Institute Genome Sequencing Center for Infectious Disease"/>
            <person name="Wu L."/>
            <person name="Ma J."/>
        </authorList>
    </citation>
    <scope>NUCLEOTIDE SEQUENCE [LARGE SCALE GENOMIC DNA]</scope>
    <source>
        <strain evidence="15">KCTC 42911</strain>
    </source>
</reference>
<evidence type="ECO:0000259" key="12">
    <source>
        <dbReference type="Pfam" id="PF01648"/>
    </source>
</evidence>
<evidence type="ECO:0000256" key="5">
    <source>
        <dbReference type="ARBA" id="ARBA00019087"/>
    </source>
</evidence>
<evidence type="ECO:0000256" key="4">
    <source>
        <dbReference type="ARBA" id="ARBA00011503"/>
    </source>
</evidence>
<dbReference type="Pfam" id="PF01648">
    <property type="entry name" value="ACPS"/>
    <property type="match status" value="1"/>
</dbReference>
<dbReference type="Proteomes" id="UP001595629">
    <property type="component" value="Unassembled WGS sequence"/>
</dbReference>
<evidence type="ECO:0000256" key="1">
    <source>
        <dbReference type="ARBA" id="ARBA00003937"/>
    </source>
</evidence>
<feature type="domain" description="4'-phosphopantetheinyl transferase N-terminal" evidence="13">
    <location>
        <begin position="40"/>
        <end position="104"/>
    </location>
</feature>